<evidence type="ECO:0008006" key="4">
    <source>
        <dbReference type="Google" id="ProtNLM"/>
    </source>
</evidence>
<evidence type="ECO:0000256" key="1">
    <source>
        <dbReference type="PROSITE-ProRule" id="PRU00339"/>
    </source>
</evidence>
<protein>
    <recommendedName>
        <fullName evidence="4">Tetratricopeptide repeat protein</fullName>
    </recommendedName>
</protein>
<evidence type="ECO:0000313" key="2">
    <source>
        <dbReference type="EMBL" id="TFZ09015.1"/>
    </source>
</evidence>
<proteinExistence type="predicted"/>
<dbReference type="InterPro" id="IPR011990">
    <property type="entry name" value="TPR-like_helical_dom_sf"/>
</dbReference>
<dbReference type="OrthoDB" id="9777400at2"/>
<dbReference type="Gene3D" id="1.25.40.10">
    <property type="entry name" value="Tetratricopeptide repeat domain"/>
    <property type="match status" value="1"/>
</dbReference>
<feature type="repeat" description="TPR" evidence="1">
    <location>
        <begin position="91"/>
        <end position="124"/>
    </location>
</feature>
<evidence type="ECO:0000313" key="3">
    <source>
        <dbReference type="Proteomes" id="UP000297839"/>
    </source>
</evidence>
<name>A0A4Z0CET3_9BURK</name>
<organism evidence="2 3">
    <name type="scientific">Ramlibacter humi</name>
    <dbReference type="NCBI Taxonomy" id="2530451"/>
    <lineage>
        <taxon>Bacteria</taxon>
        <taxon>Pseudomonadati</taxon>
        <taxon>Pseudomonadota</taxon>
        <taxon>Betaproteobacteria</taxon>
        <taxon>Burkholderiales</taxon>
        <taxon>Comamonadaceae</taxon>
        <taxon>Ramlibacter</taxon>
    </lineage>
</organism>
<reference evidence="2 3" key="1">
    <citation type="submission" date="2019-03" db="EMBL/GenBank/DDBJ databases">
        <title>Ramlibacter sp. 18x22-1, whole genome shotgun sequence.</title>
        <authorList>
            <person name="Zhang X."/>
            <person name="Feng G."/>
            <person name="Zhu H."/>
        </authorList>
    </citation>
    <scope>NUCLEOTIDE SEQUENCE [LARGE SCALE GENOMIC DNA]</scope>
    <source>
        <strain evidence="2 3">18x22-1</strain>
    </source>
</reference>
<dbReference type="PROSITE" id="PS50005">
    <property type="entry name" value="TPR"/>
    <property type="match status" value="1"/>
</dbReference>
<dbReference type="InterPro" id="IPR019734">
    <property type="entry name" value="TPR_rpt"/>
</dbReference>
<dbReference type="Proteomes" id="UP000297839">
    <property type="component" value="Unassembled WGS sequence"/>
</dbReference>
<dbReference type="AlphaFoldDB" id="A0A4Z0CET3"/>
<accession>A0A4Z0CET3</accession>
<keyword evidence="1" id="KW-0802">TPR repeat</keyword>
<sequence>MLCSCAGAFAAPFTPKSDDEVVERLPLAADPSARRVEAMRRQLASRPQDRALRVEIARRHFELAMAQGDPRFVGYAFADLAPMAKDAGADAGYWLVLGQLQQYSHDFATALESLARAATLAPQDPQPVAWRAAILMVQARYAEADAECERLAALAEPLFATGCAAYVQAATGALRPAYEKLSAAAAATPRAAPELQLWVQTRLAEMALRLGGDAAAEKHFRAALAQGITDQFLLGAYADFLIDRKRPAEALKLLAGWERSDVLLLRLALAGKAASDAKAADWASQLKERFAEAAQRGDRLHEQEAARFALDVQGQPDEALRLATSNWQQQKEPRDAQVLMRTALAARQPAAAKPALDWLAASRYEDPQLQDLAKQLGGGK</sequence>
<dbReference type="SUPFAM" id="SSF48452">
    <property type="entry name" value="TPR-like"/>
    <property type="match status" value="1"/>
</dbReference>
<keyword evidence="3" id="KW-1185">Reference proteome</keyword>
<gene>
    <name evidence="2" type="ORF">EZ216_02980</name>
</gene>
<dbReference type="EMBL" id="SMLK01000001">
    <property type="protein sequence ID" value="TFZ09015.1"/>
    <property type="molecule type" value="Genomic_DNA"/>
</dbReference>
<comment type="caution">
    <text evidence="2">The sequence shown here is derived from an EMBL/GenBank/DDBJ whole genome shotgun (WGS) entry which is preliminary data.</text>
</comment>